<evidence type="ECO:0000256" key="6">
    <source>
        <dbReference type="ARBA" id="ARBA00023212"/>
    </source>
</evidence>
<keyword evidence="7" id="KW-0966">Cell projection</keyword>
<dbReference type="GO" id="GO:0005885">
    <property type="term" value="C:Arp2/3 protein complex"/>
    <property type="evidence" value="ECO:0007669"/>
    <property type="project" value="InterPro"/>
</dbReference>
<dbReference type="EMBL" id="BAABME010012004">
    <property type="protein sequence ID" value="GAA0184584.1"/>
    <property type="molecule type" value="Genomic_DNA"/>
</dbReference>
<organism evidence="12 13">
    <name type="scientific">Lithospermum erythrorhizon</name>
    <name type="common">Purple gromwell</name>
    <name type="synonym">Lithospermum officinale var. erythrorhizon</name>
    <dbReference type="NCBI Taxonomy" id="34254"/>
    <lineage>
        <taxon>Eukaryota</taxon>
        <taxon>Viridiplantae</taxon>
        <taxon>Streptophyta</taxon>
        <taxon>Embryophyta</taxon>
        <taxon>Tracheophyta</taxon>
        <taxon>Spermatophyta</taxon>
        <taxon>Magnoliopsida</taxon>
        <taxon>eudicotyledons</taxon>
        <taxon>Gunneridae</taxon>
        <taxon>Pentapetalae</taxon>
        <taxon>asterids</taxon>
        <taxon>lamiids</taxon>
        <taxon>Boraginales</taxon>
        <taxon>Boraginaceae</taxon>
        <taxon>Boraginoideae</taxon>
        <taxon>Lithospermeae</taxon>
        <taxon>Lithospermum</taxon>
    </lineage>
</organism>
<dbReference type="GO" id="GO:0051015">
    <property type="term" value="F:actin filament binding"/>
    <property type="evidence" value="ECO:0007669"/>
    <property type="project" value="TreeGrafter"/>
</dbReference>
<protein>
    <recommendedName>
        <fullName evidence="8 10">Arp2/3 complex 34 kDa subunit</fullName>
    </recommendedName>
</protein>
<dbReference type="GO" id="GO:0030041">
    <property type="term" value="P:actin filament polymerization"/>
    <property type="evidence" value="ECO:0007669"/>
    <property type="project" value="InterPro"/>
</dbReference>
<evidence type="ECO:0000256" key="5">
    <source>
        <dbReference type="ARBA" id="ARBA00023203"/>
    </source>
</evidence>
<keyword evidence="4 10" id="KW-0963">Cytoplasm</keyword>
<keyword evidence="11" id="KW-1133">Transmembrane helix</keyword>
<evidence type="ECO:0000256" key="4">
    <source>
        <dbReference type="ARBA" id="ARBA00022490"/>
    </source>
</evidence>
<dbReference type="Pfam" id="PF04045">
    <property type="entry name" value="P34-Arc"/>
    <property type="match status" value="2"/>
</dbReference>
<comment type="function">
    <text evidence="9">Functions as actin-binding component of the Arp2/3 complex which is involved in regulation of actin polymerization and together with an activating nucleation-promoting factor (NPF) mediates the formation of branched actin networks. Seems to contact the mother actin filament. Arp2/3 complex plays a critical role in the control of cell morphogenesis via the modulation of cell polarity development.</text>
</comment>
<dbReference type="PANTHER" id="PTHR12058">
    <property type="entry name" value="ARP2/3 COMPLEX 34 KDA SUBUNIT"/>
    <property type="match status" value="1"/>
</dbReference>
<gene>
    <name evidence="12" type="ORF">LIER_31872</name>
</gene>
<evidence type="ECO:0000256" key="9">
    <source>
        <dbReference type="ARBA" id="ARBA00056923"/>
    </source>
</evidence>
<dbReference type="FunFam" id="3.30.1460.20:FF:000006">
    <property type="entry name" value="Arp2/3 complex 34 kDa subunit"/>
    <property type="match status" value="1"/>
</dbReference>
<keyword evidence="13" id="KW-1185">Reference proteome</keyword>
<dbReference type="Proteomes" id="UP001454036">
    <property type="component" value="Unassembled WGS sequence"/>
</dbReference>
<accession>A0AAV3RT03</accession>
<evidence type="ECO:0000256" key="7">
    <source>
        <dbReference type="ARBA" id="ARBA00023273"/>
    </source>
</evidence>
<dbReference type="AlphaFoldDB" id="A0AAV3RT03"/>
<keyword evidence="11" id="KW-0812">Transmembrane</keyword>
<evidence type="ECO:0000256" key="2">
    <source>
        <dbReference type="ARBA" id="ARBA00004316"/>
    </source>
</evidence>
<comment type="caution">
    <text evidence="12">The sequence shown here is derived from an EMBL/GenBank/DDBJ whole genome shotgun (WGS) entry which is preliminary data.</text>
</comment>
<name>A0AAV3RT03_LITER</name>
<evidence type="ECO:0000313" key="13">
    <source>
        <dbReference type="Proteomes" id="UP001454036"/>
    </source>
</evidence>
<evidence type="ECO:0000256" key="10">
    <source>
        <dbReference type="RuleBase" id="RU364015"/>
    </source>
</evidence>
<proteinExistence type="inferred from homology"/>
<evidence type="ECO:0000256" key="1">
    <source>
        <dbReference type="ARBA" id="ARBA00004245"/>
    </source>
</evidence>
<comment type="subcellular location">
    <subcellularLocation>
        <location evidence="2">Cell projection</location>
    </subcellularLocation>
    <subcellularLocation>
        <location evidence="1 10">Cytoplasm</location>
        <location evidence="1 10">Cytoskeleton</location>
    </subcellularLocation>
</comment>
<dbReference type="GO" id="GO:0034314">
    <property type="term" value="P:Arp2/3 complex-mediated actin nucleation"/>
    <property type="evidence" value="ECO:0007669"/>
    <property type="project" value="InterPro"/>
</dbReference>
<comment type="similarity">
    <text evidence="3 10">Belongs to the ARPC2 family.</text>
</comment>
<dbReference type="InterPro" id="IPR034666">
    <property type="entry name" value="ARPC2/4"/>
</dbReference>
<reference evidence="12 13" key="1">
    <citation type="submission" date="2024-01" db="EMBL/GenBank/DDBJ databases">
        <title>The complete chloroplast genome sequence of Lithospermum erythrorhizon: insights into the phylogenetic relationship among Boraginaceae species and the maternal lineages of purple gromwells.</title>
        <authorList>
            <person name="Okada T."/>
            <person name="Watanabe K."/>
        </authorList>
    </citation>
    <scope>NUCLEOTIDE SEQUENCE [LARGE SCALE GENOMIC DNA]</scope>
</reference>
<dbReference type="GO" id="GO:0042995">
    <property type="term" value="C:cell projection"/>
    <property type="evidence" value="ECO:0007669"/>
    <property type="project" value="UniProtKB-SubCell"/>
</dbReference>
<dbReference type="SUPFAM" id="SSF69645">
    <property type="entry name" value="Arp2/3 complex subunits"/>
    <property type="match status" value="2"/>
</dbReference>
<sequence>MILLQSPSRYLLQILTNRLQNLDKGVELDCQFVEFNDVRYHIQASVKNSNVVLLSVSLPTPPPETEFVGGLPPGAIEAIKAAYGTMAQILDPPKDGYNLTLKLNLSKLPPDEEHKHALLVKVASIRQVVLGAPLQVVLKRLLSRTAAPDTNRPVALVHRPMESFFLIPQADKVTVIFPMQFNDSVDTTLATSFLQEFVEARRTAGLNNSPPCLWSPSPPQELNGIPAESLSANAGFVSFGMRLLLLIVILLFLLHLPVFIGAVIFSRHVEGRKLDRTVWSLSTFQAYVSYHVKCSEGFMHTRMRRRVESLIEALDRAKPGSADKQAQIAETRSFKRLSLNDGRRSLNSRR</sequence>
<evidence type="ECO:0000256" key="3">
    <source>
        <dbReference type="ARBA" id="ARBA00007192"/>
    </source>
</evidence>
<keyword evidence="5 10" id="KW-0009">Actin-binding</keyword>
<dbReference type="InterPro" id="IPR007188">
    <property type="entry name" value="ARPC2"/>
</dbReference>
<feature type="transmembrane region" description="Helical" evidence="11">
    <location>
        <begin position="243"/>
        <end position="266"/>
    </location>
</feature>
<comment type="subunit">
    <text evidence="10">Component of the Arp2/3 complex.</text>
</comment>
<dbReference type="Gene3D" id="3.30.1460.20">
    <property type="match status" value="3"/>
</dbReference>
<keyword evidence="6 10" id="KW-0206">Cytoskeleton</keyword>
<evidence type="ECO:0000313" key="12">
    <source>
        <dbReference type="EMBL" id="GAA0184584.1"/>
    </source>
</evidence>
<keyword evidence="11" id="KW-0472">Membrane</keyword>
<dbReference type="PANTHER" id="PTHR12058:SF0">
    <property type="entry name" value="ACTIN-RELATED PROTEIN 2_3 COMPLEX SUBUNIT 2"/>
    <property type="match status" value="1"/>
</dbReference>
<evidence type="ECO:0000256" key="11">
    <source>
        <dbReference type="SAM" id="Phobius"/>
    </source>
</evidence>
<dbReference type="GO" id="GO:0005200">
    <property type="term" value="F:structural constituent of cytoskeleton"/>
    <property type="evidence" value="ECO:0007669"/>
    <property type="project" value="TreeGrafter"/>
</dbReference>
<evidence type="ECO:0000256" key="8">
    <source>
        <dbReference type="ARBA" id="ARBA00029755"/>
    </source>
</evidence>